<dbReference type="EMBL" id="JAAZSQ010000002">
    <property type="protein sequence ID" value="NKX53540.1"/>
    <property type="molecule type" value="Genomic_DNA"/>
</dbReference>
<reference evidence="2 3" key="1">
    <citation type="submission" date="2020-04" db="EMBL/GenBank/DDBJ databases">
        <title>Arthrobacter sp. nov.</title>
        <authorList>
            <person name="Liu S."/>
        </authorList>
    </citation>
    <scope>NUCLEOTIDE SEQUENCE [LARGE SCALE GENOMIC DNA]</scope>
    <source>
        <strain evidence="2 3">E918</strain>
    </source>
</reference>
<evidence type="ECO:0000259" key="1">
    <source>
        <dbReference type="Pfam" id="PF00583"/>
    </source>
</evidence>
<accession>A0A7X6K593</accession>
<dbReference type="GO" id="GO:0016747">
    <property type="term" value="F:acyltransferase activity, transferring groups other than amino-acyl groups"/>
    <property type="evidence" value="ECO:0007669"/>
    <property type="project" value="InterPro"/>
</dbReference>
<dbReference type="InterPro" id="IPR016181">
    <property type="entry name" value="Acyl_CoA_acyltransferase"/>
</dbReference>
<evidence type="ECO:0000313" key="2">
    <source>
        <dbReference type="EMBL" id="NKX53540.1"/>
    </source>
</evidence>
<protein>
    <recommendedName>
        <fullName evidence="1">N-acetyltransferase domain-containing protein</fullName>
    </recommendedName>
</protein>
<dbReference type="AlphaFoldDB" id="A0A7X6K593"/>
<evidence type="ECO:0000313" key="3">
    <source>
        <dbReference type="Proteomes" id="UP000544090"/>
    </source>
</evidence>
<organism evidence="2 3">
    <name type="scientific">Arthrobacter mobilis</name>
    <dbReference type="NCBI Taxonomy" id="2724944"/>
    <lineage>
        <taxon>Bacteria</taxon>
        <taxon>Bacillati</taxon>
        <taxon>Actinomycetota</taxon>
        <taxon>Actinomycetes</taxon>
        <taxon>Micrococcales</taxon>
        <taxon>Micrococcaceae</taxon>
        <taxon>Arthrobacter</taxon>
    </lineage>
</organism>
<dbReference type="InterPro" id="IPR000182">
    <property type="entry name" value="GNAT_dom"/>
</dbReference>
<comment type="caution">
    <text evidence="2">The sequence shown here is derived from an EMBL/GenBank/DDBJ whole genome shotgun (WGS) entry which is preliminary data.</text>
</comment>
<dbReference type="Gene3D" id="3.40.630.30">
    <property type="match status" value="1"/>
</dbReference>
<keyword evidence="3" id="KW-1185">Reference proteome</keyword>
<name>A0A7X6K593_9MICC</name>
<dbReference type="Proteomes" id="UP000544090">
    <property type="component" value="Unassembled WGS sequence"/>
</dbReference>
<dbReference type="Pfam" id="PF00583">
    <property type="entry name" value="Acetyltransf_1"/>
    <property type="match status" value="1"/>
</dbReference>
<dbReference type="SUPFAM" id="SSF55729">
    <property type="entry name" value="Acyl-CoA N-acyltransferases (Nat)"/>
    <property type="match status" value="1"/>
</dbReference>
<feature type="domain" description="N-acetyltransferase" evidence="1">
    <location>
        <begin position="24"/>
        <end position="93"/>
    </location>
</feature>
<proteinExistence type="predicted"/>
<dbReference type="RefSeq" id="WP_168484876.1">
    <property type="nucleotide sequence ID" value="NZ_JAAZSQ010000002.1"/>
</dbReference>
<dbReference type="CDD" id="cd04301">
    <property type="entry name" value="NAT_SF"/>
    <property type="match status" value="1"/>
</dbReference>
<sequence>MRRIEAELARQGGQMLMAAVLHLPSGELAGYTFVQRFREKPDVVYQEDTLVLPAHRGRGLGMLLKAGNLLRIRRRWPEARRLYTWNAAENSPMLAINTTLGFTLAGYEAGWQKRLAPDRDGPDR</sequence>
<gene>
    <name evidence="2" type="ORF">HGG74_03095</name>
</gene>